<evidence type="ECO:0000256" key="2">
    <source>
        <dbReference type="ARBA" id="ARBA00022723"/>
    </source>
</evidence>
<dbReference type="InterPro" id="IPR030048">
    <property type="entry name" value="SurE"/>
</dbReference>
<dbReference type="SUPFAM" id="SSF64167">
    <property type="entry name" value="SurE-like"/>
    <property type="match status" value="1"/>
</dbReference>
<dbReference type="Proteomes" id="UP001321749">
    <property type="component" value="Unassembled WGS sequence"/>
</dbReference>
<feature type="chain" id="PRO_5043664661" evidence="4">
    <location>
        <begin position="20"/>
        <end position="385"/>
    </location>
</feature>
<comment type="caution">
    <text evidence="6">The sequence shown here is derived from an EMBL/GenBank/DDBJ whole genome shotgun (WGS) entry which is preliminary data.</text>
</comment>
<keyword evidence="4" id="KW-0732">Signal</keyword>
<evidence type="ECO:0000259" key="5">
    <source>
        <dbReference type="Pfam" id="PF01975"/>
    </source>
</evidence>
<dbReference type="AlphaFoldDB" id="A0AAV9HCI8"/>
<evidence type="ECO:0000256" key="3">
    <source>
        <dbReference type="ARBA" id="ARBA00022801"/>
    </source>
</evidence>
<keyword evidence="7" id="KW-1185">Reference proteome</keyword>
<evidence type="ECO:0000256" key="1">
    <source>
        <dbReference type="ARBA" id="ARBA00011062"/>
    </source>
</evidence>
<sequence length="385" mass="40603">MRTSHLLAAGGALLTTTQGLNLLITTDDGFGAASIRELYNQMTSLGHNCYIVASVASQSYTGFRNGFTTHPQLTADGDWGLVKAGAPSLGFDPSDNHIWYYNGTPAAQVVIALDYILPTVAKIATPDLVISGPNAASDTDVFLSSIYGKMGATYVALERDIPAMVFWTESDLVVPYTAIKTSTKPGLQDPSTITARLASSLVEAFIKKASGDRVLPKGYGVMVDLPSVTSGTSDKCTNPPFVLQSRSARYPGAKASYNVKTGVFSHSYAAADHTRGADGDDKGVNSRCVSSVTIFAVKYDPTEQRECFNLTDVTAIVPVVVHHNGSMPVIGGLGPNGSISSNVSRPPPDGTTTMPPPQTITGLGVACQWSSSIVLLVLAIWGLMY</sequence>
<keyword evidence="2" id="KW-0479">Metal-binding</keyword>
<dbReference type="Pfam" id="PF01975">
    <property type="entry name" value="SurE"/>
    <property type="match status" value="1"/>
</dbReference>
<feature type="signal peptide" evidence="4">
    <location>
        <begin position="1"/>
        <end position="19"/>
    </location>
</feature>
<dbReference type="PANTHER" id="PTHR30457:SF0">
    <property type="entry name" value="PHOSPHATASE, PUTATIVE (AFU_ORTHOLOGUE AFUA_4G01070)-RELATED"/>
    <property type="match status" value="1"/>
</dbReference>
<comment type="similarity">
    <text evidence="1">Belongs to the SurE nucleotidase family.</text>
</comment>
<reference evidence="6" key="1">
    <citation type="journal article" date="2023" name="Mol. Phylogenet. Evol.">
        <title>Genome-scale phylogeny and comparative genomics of the fungal order Sordariales.</title>
        <authorList>
            <person name="Hensen N."/>
            <person name="Bonometti L."/>
            <person name="Westerberg I."/>
            <person name="Brannstrom I.O."/>
            <person name="Guillou S."/>
            <person name="Cros-Aarteil S."/>
            <person name="Calhoun S."/>
            <person name="Haridas S."/>
            <person name="Kuo A."/>
            <person name="Mondo S."/>
            <person name="Pangilinan J."/>
            <person name="Riley R."/>
            <person name="LaButti K."/>
            <person name="Andreopoulos B."/>
            <person name="Lipzen A."/>
            <person name="Chen C."/>
            <person name="Yan M."/>
            <person name="Daum C."/>
            <person name="Ng V."/>
            <person name="Clum A."/>
            <person name="Steindorff A."/>
            <person name="Ohm R.A."/>
            <person name="Martin F."/>
            <person name="Silar P."/>
            <person name="Natvig D.O."/>
            <person name="Lalanne C."/>
            <person name="Gautier V."/>
            <person name="Ament-Velasquez S.L."/>
            <person name="Kruys A."/>
            <person name="Hutchinson M.I."/>
            <person name="Powell A.J."/>
            <person name="Barry K."/>
            <person name="Miller A.N."/>
            <person name="Grigoriev I.V."/>
            <person name="Debuchy R."/>
            <person name="Gladieux P."/>
            <person name="Hiltunen Thoren M."/>
            <person name="Johannesson H."/>
        </authorList>
    </citation>
    <scope>NUCLEOTIDE SEQUENCE</scope>
    <source>
        <strain evidence="6">PSN324</strain>
    </source>
</reference>
<gene>
    <name evidence="6" type="ORF">QBC42DRAFT_256098</name>
</gene>
<dbReference type="InterPro" id="IPR036523">
    <property type="entry name" value="SurE-like_sf"/>
</dbReference>
<protein>
    <submittedName>
        <fullName evidence="6">Acid phosphatase</fullName>
    </submittedName>
</protein>
<accession>A0AAV9HCI8</accession>
<keyword evidence="3" id="KW-0378">Hydrolase</keyword>
<feature type="domain" description="Survival protein SurE-like phosphatase/nucleotidase" evidence="5">
    <location>
        <begin position="23"/>
        <end position="229"/>
    </location>
</feature>
<dbReference type="Gene3D" id="3.40.1210.10">
    <property type="entry name" value="Survival protein SurE-like phosphatase/nucleotidase"/>
    <property type="match status" value="1"/>
</dbReference>
<organism evidence="6 7">
    <name type="scientific">Cladorrhinum samala</name>
    <dbReference type="NCBI Taxonomy" id="585594"/>
    <lineage>
        <taxon>Eukaryota</taxon>
        <taxon>Fungi</taxon>
        <taxon>Dikarya</taxon>
        <taxon>Ascomycota</taxon>
        <taxon>Pezizomycotina</taxon>
        <taxon>Sordariomycetes</taxon>
        <taxon>Sordariomycetidae</taxon>
        <taxon>Sordariales</taxon>
        <taxon>Podosporaceae</taxon>
        <taxon>Cladorrhinum</taxon>
    </lineage>
</organism>
<evidence type="ECO:0000256" key="4">
    <source>
        <dbReference type="SAM" id="SignalP"/>
    </source>
</evidence>
<dbReference type="PANTHER" id="PTHR30457">
    <property type="entry name" value="5'-NUCLEOTIDASE SURE"/>
    <property type="match status" value="1"/>
</dbReference>
<reference evidence="6" key="2">
    <citation type="submission" date="2023-06" db="EMBL/GenBank/DDBJ databases">
        <authorList>
            <consortium name="Lawrence Berkeley National Laboratory"/>
            <person name="Mondo S.J."/>
            <person name="Hensen N."/>
            <person name="Bonometti L."/>
            <person name="Westerberg I."/>
            <person name="Brannstrom I.O."/>
            <person name="Guillou S."/>
            <person name="Cros-Aarteil S."/>
            <person name="Calhoun S."/>
            <person name="Haridas S."/>
            <person name="Kuo A."/>
            <person name="Pangilinan J."/>
            <person name="Riley R."/>
            <person name="Labutti K."/>
            <person name="Andreopoulos B."/>
            <person name="Lipzen A."/>
            <person name="Chen C."/>
            <person name="Yanf M."/>
            <person name="Daum C."/>
            <person name="Ng V."/>
            <person name="Clum A."/>
            <person name="Steindorff A."/>
            <person name="Ohm R."/>
            <person name="Martin F."/>
            <person name="Silar P."/>
            <person name="Natvig D."/>
            <person name="Lalanne C."/>
            <person name="Gautier V."/>
            <person name="Ament-Velasquez S.L."/>
            <person name="Kruys A."/>
            <person name="Hutchinson M.I."/>
            <person name="Powell A.J."/>
            <person name="Barry K."/>
            <person name="Miller A.N."/>
            <person name="Grigoriev I.V."/>
            <person name="Debuchy R."/>
            <person name="Gladieux P."/>
            <person name="Thoren M.H."/>
            <person name="Johannesson H."/>
        </authorList>
    </citation>
    <scope>NUCLEOTIDE SEQUENCE</scope>
    <source>
        <strain evidence="6">PSN324</strain>
    </source>
</reference>
<dbReference type="GO" id="GO:0046872">
    <property type="term" value="F:metal ion binding"/>
    <property type="evidence" value="ECO:0007669"/>
    <property type="project" value="UniProtKB-KW"/>
</dbReference>
<proteinExistence type="inferred from homology"/>
<dbReference type="EMBL" id="MU865102">
    <property type="protein sequence ID" value="KAK4457689.1"/>
    <property type="molecule type" value="Genomic_DNA"/>
</dbReference>
<dbReference type="GO" id="GO:0008252">
    <property type="term" value="F:nucleotidase activity"/>
    <property type="evidence" value="ECO:0007669"/>
    <property type="project" value="InterPro"/>
</dbReference>
<dbReference type="InterPro" id="IPR002828">
    <property type="entry name" value="SurE-like_Pase/nucleotidase"/>
</dbReference>
<evidence type="ECO:0000313" key="7">
    <source>
        <dbReference type="Proteomes" id="UP001321749"/>
    </source>
</evidence>
<evidence type="ECO:0000313" key="6">
    <source>
        <dbReference type="EMBL" id="KAK4457689.1"/>
    </source>
</evidence>
<name>A0AAV9HCI8_9PEZI</name>